<evidence type="ECO:0000259" key="8">
    <source>
        <dbReference type="PROSITE" id="PS51462"/>
    </source>
</evidence>
<evidence type="ECO:0000256" key="7">
    <source>
        <dbReference type="ARBA" id="ARBA00032272"/>
    </source>
</evidence>
<sequence>MRVREDRIRRRDGTEGLYGFIEKTDFVVVAAVQDGMLHLVQQYRYPIRQRQWELPQGAWEGRPEARPEDVARGELREETGLIASEITEVGHLFPLYGTSTQAYRIFLATGLVRGERSPDPEEQDLVTRAFPLAEVEAMILDGTIRDAATVAALGMLRLRRLV</sequence>
<comment type="cofactor">
    <cofactor evidence="2">
        <name>Mg(2+)</name>
        <dbReference type="ChEBI" id="CHEBI:18420"/>
    </cofactor>
</comment>
<evidence type="ECO:0000256" key="2">
    <source>
        <dbReference type="ARBA" id="ARBA00001946"/>
    </source>
</evidence>
<dbReference type="PANTHER" id="PTHR11839">
    <property type="entry name" value="UDP/ADP-SUGAR PYROPHOSPHATASE"/>
    <property type="match status" value="1"/>
</dbReference>
<gene>
    <name evidence="9" type="ORF">H7965_10000</name>
</gene>
<feature type="domain" description="Nudix hydrolase" evidence="8">
    <location>
        <begin position="22"/>
        <end position="152"/>
    </location>
</feature>
<evidence type="ECO:0000256" key="1">
    <source>
        <dbReference type="ARBA" id="ARBA00000847"/>
    </source>
</evidence>
<evidence type="ECO:0000256" key="6">
    <source>
        <dbReference type="ARBA" id="ARBA00032162"/>
    </source>
</evidence>
<evidence type="ECO:0000256" key="4">
    <source>
        <dbReference type="ARBA" id="ARBA00016377"/>
    </source>
</evidence>
<proteinExistence type="inferred from homology"/>
<name>A0A9X0QZS8_9PROT</name>
<dbReference type="InterPro" id="IPR015797">
    <property type="entry name" value="NUDIX_hydrolase-like_dom_sf"/>
</dbReference>
<keyword evidence="5 9" id="KW-0378">Hydrolase</keyword>
<keyword evidence="10" id="KW-1185">Reference proteome</keyword>
<organism evidence="9 10">
    <name type="scientific">Siccirubricoccus deserti</name>
    <dbReference type="NCBI Taxonomy" id="2013562"/>
    <lineage>
        <taxon>Bacteria</taxon>
        <taxon>Pseudomonadati</taxon>
        <taxon>Pseudomonadota</taxon>
        <taxon>Alphaproteobacteria</taxon>
        <taxon>Acetobacterales</taxon>
        <taxon>Roseomonadaceae</taxon>
        <taxon>Siccirubricoccus</taxon>
    </lineage>
</organism>
<dbReference type="Pfam" id="PF00293">
    <property type="entry name" value="NUDIX"/>
    <property type="match status" value="1"/>
</dbReference>
<evidence type="ECO:0000313" key="10">
    <source>
        <dbReference type="Proteomes" id="UP000600101"/>
    </source>
</evidence>
<accession>A0A9X0QZS8</accession>
<dbReference type="GO" id="GO:0019693">
    <property type="term" value="P:ribose phosphate metabolic process"/>
    <property type="evidence" value="ECO:0007669"/>
    <property type="project" value="TreeGrafter"/>
</dbReference>
<dbReference type="Gene3D" id="3.90.79.10">
    <property type="entry name" value="Nucleoside Triphosphate Pyrophosphohydrolase"/>
    <property type="match status" value="1"/>
</dbReference>
<dbReference type="AlphaFoldDB" id="A0A9X0QZS8"/>
<reference evidence="9" key="1">
    <citation type="submission" date="2020-08" db="EMBL/GenBank/DDBJ databases">
        <authorList>
            <person name="Hu Y."/>
            <person name="Nguyen S.V."/>
            <person name="Li F."/>
            <person name="Fanning S."/>
        </authorList>
    </citation>
    <scope>NUCLEOTIDE SEQUENCE</scope>
    <source>
        <strain evidence="9">SYSU D8009</strain>
    </source>
</reference>
<evidence type="ECO:0000256" key="3">
    <source>
        <dbReference type="ARBA" id="ARBA00007275"/>
    </source>
</evidence>
<dbReference type="EMBL" id="JACOMF010000009">
    <property type="protein sequence ID" value="MBC4015662.1"/>
    <property type="molecule type" value="Genomic_DNA"/>
</dbReference>
<dbReference type="GO" id="GO:0005829">
    <property type="term" value="C:cytosol"/>
    <property type="evidence" value="ECO:0007669"/>
    <property type="project" value="TreeGrafter"/>
</dbReference>
<evidence type="ECO:0000313" key="9">
    <source>
        <dbReference type="EMBL" id="MBC4015662.1"/>
    </source>
</evidence>
<dbReference type="SUPFAM" id="SSF55811">
    <property type="entry name" value="Nudix"/>
    <property type="match status" value="1"/>
</dbReference>
<comment type="similarity">
    <text evidence="3">Belongs to the Nudix hydrolase family. NudK subfamily.</text>
</comment>
<dbReference type="PROSITE" id="PS51462">
    <property type="entry name" value="NUDIX"/>
    <property type="match status" value="1"/>
</dbReference>
<dbReference type="CDD" id="cd24161">
    <property type="entry name" value="NUDIX_ADPRase_Ndx2"/>
    <property type="match status" value="1"/>
</dbReference>
<protein>
    <recommendedName>
        <fullName evidence="4">GDP-mannose pyrophosphatase</fullName>
    </recommendedName>
    <alternativeName>
        <fullName evidence="6">GDP-mannose hydrolase</fullName>
    </alternativeName>
    <alternativeName>
        <fullName evidence="7">GDPMK</fullName>
    </alternativeName>
</protein>
<dbReference type="InterPro" id="IPR000086">
    <property type="entry name" value="NUDIX_hydrolase_dom"/>
</dbReference>
<dbReference type="PANTHER" id="PTHR11839:SF18">
    <property type="entry name" value="NUDIX HYDROLASE DOMAIN-CONTAINING PROTEIN"/>
    <property type="match status" value="1"/>
</dbReference>
<comment type="catalytic activity">
    <reaction evidence="1">
        <text>GDP-alpha-D-mannose + H2O = alpha-D-mannose 1-phosphate + GMP + 2 H(+)</text>
        <dbReference type="Rhea" id="RHEA:27978"/>
        <dbReference type="ChEBI" id="CHEBI:15377"/>
        <dbReference type="ChEBI" id="CHEBI:15378"/>
        <dbReference type="ChEBI" id="CHEBI:57527"/>
        <dbReference type="ChEBI" id="CHEBI:58115"/>
        <dbReference type="ChEBI" id="CHEBI:58409"/>
    </reaction>
</comment>
<dbReference type="GO" id="GO:0006753">
    <property type="term" value="P:nucleoside phosphate metabolic process"/>
    <property type="evidence" value="ECO:0007669"/>
    <property type="project" value="TreeGrafter"/>
</dbReference>
<evidence type="ECO:0000256" key="5">
    <source>
        <dbReference type="ARBA" id="ARBA00022801"/>
    </source>
</evidence>
<comment type="caution">
    <text evidence="9">The sequence shown here is derived from an EMBL/GenBank/DDBJ whole genome shotgun (WGS) entry which is preliminary data.</text>
</comment>
<dbReference type="GO" id="GO:0016787">
    <property type="term" value="F:hydrolase activity"/>
    <property type="evidence" value="ECO:0007669"/>
    <property type="project" value="UniProtKB-KW"/>
</dbReference>
<dbReference type="Proteomes" id="UP000600101">
    <property type="component" value="Unassembled WGS sequence"/>
</dbReference>